<evidence type="ECO:0000313" key="1">
    <source>
        <dbReference type="EMBL" id="CDP15197.1"/>
    </source>
</evidence>
<keyword evidence="2" id="KW-1185">Reference proteome</keyword>
<evidence type="ECO:0000313" key="2">
    <source>
        <dbReference type="Proteomes" id="UP000295252"/>
    </source>
</evidence>
<accession>A0A068V3T9</accession>
<dbReference type="AlphaFoldDB" id="A0A068V3T9"/>
<organism evidence="1 2">
    <name type="scientific">Coffea canephora</name>
    <name type="common">Robusta coffee</name>
    <dbReference type="NCBI Taxonomy" id="49390"/>
    <lineage>
        <taxon>Eukaryota</taxon>
        <taxon>Viridiplantae</taxon>
        <taxon>Streptophyta</taxon>
        <taxon>Embryophyta</taxon>
        <taxon>Tracheophyta</taxon>
        <taxon>Spermatophyta</taxon>
        <taxon>Magnoliopsida</taxon>
        <taxon>eudicotyledons</taxon>
        <taxon>Gunneridae</taxon>
        <taxon>Pentapetalae</taxon>
        <taxon>asterids</taxon>
        <taxon>lamiids</taxon>
        <taxon>Gentianales</taxon>
        <taxon>Rubiaceae</taxon>
        <taxon>Ixoroideae</taxon>
        <taxon>Gardenieae complex</taxon>
        <taxon>Bertiereae - Coffeeae clade</taxon>
        <taxon>Coffeeae</taxon>
        <taxon>Coffea</taxon>
    </lineage>
</organism>
<dbReference type="EMBL" id="HG739180">
    <property type="protein sequence ID" value="CDP15197.1"/>
    <property type="molecule type" value="Genomic_DNA"/>
</dbReference>
<dbReference type="InParanoid" id="A0A068V3T9"/>
<dbReference type="Proteomes" id="UP000295252">
    <property type="component" value="Chromosome IV"/>
</dbReference>
<reference evidence="2" key="1">
    <citation type="journal article" date="2014" name="Science">
        <title>The coffee genome provides insight into the convergent evolution of caffeine biosynthesis.</title>
        <authorList>
            <person name="Denoeud F."/>
            <person name="Carretero-Paulet L."/>
            <person name="Dereeper A."/>
            <person name="Droc G."/>
            <person name="Guyot R."/>
            <person name="Pietrella M."/>
            <person name="Zheng C."/>
            <person name="Alberti A."/>
            <person name="Anthony F."/>
            <person name="Aprea G."/>
            <person name="Aury J.M."/>
            <person name="Bento P."/>
            <person name="Bernard M."/>
            <person name="Bocs S."/>
            <person name="Campa C."/>
            <person name="Cenci A."/>
            <person name="Combes M.C."/>
            <person name="Crouzillat D."/>
            <person name="Da Silva C."/>
            <person name="Daddiego L."/>
            <person name="De Bellis F."/>
            <person name="Dussert S."/>
            <person name="Garsmeur O."/>
            <person name="Gayraud T."/>
            <person name="Guignon V."/>
            <person name="Jahn K."/>
            <person name="Jamilloux V."/>
            <person name="Joet T."/>
            <person name="Labadie K."/>
            <person name="Lan T."/>
            <person name="Leclercq J."/>
            <person name="Lepelley M."/>
            <person name="Leroy T."/>
            <person name="Li L.T."/>
            <person name="Librado P."/>
            <person name="Lopez L."/>
            <person name="Munoz A."/>
            <person name="Noel B."/>
            <person name="Pallavicini A."/>
            <person name="Perrotta G."/>
            <person name="Poncet V."/>
            <person name="Pot D."/>
            <person name="Priyono X."/>
            <person name="Rigoreau M."/>
            <person name="Rouard M."/>
            <person name="Rozas J."/>
            <person name="Tranchant-Dubreuil C."/>
            <person name="VanBuren R."/>
            <person name="Zhang Q."/>
            <person name="Andrade A.C."/>
            <person name="Argout X."/>
            <person name="Bertrand B."/>
            <person name="de Kochko A."/>
            <person name="Graziosi G."/>
            <person name="Henry R.J."/>
            <person name="Jayarama X."/>
            <person name="Ming R."/>
            <person name="Nagai C."/>
            <person name="Rounsley S."/>
            <person name="Sankoff D."/>
            <person name="Giuliano G."/>
            <person name="Albert V.A."/>
            <person name="Wincker P."/>
            <person name="Lashermes P."/>
        </authorList>
    </citation>
    <scope>NUCLEOTIDE SEQUENCE [LARGE SCALE GENOMIC DNA]</scope>
    <source>
        <strain evidence="2">cv. DH200-94</strain>
    </source>
</reference>
<gene>
    <name evidence="1" type="ORF">GSCOC_T00042816001</name>
</gene>
<protein>
    <submittedName>
        <fullName evidence="1">Uncharacterized protein</fullName>
    </submittedName>
</protein>
<proteinExistence type="predicted"/>
<dbReference type="Gramene" id="CDP15197">
    <property type="protein sequence ID" value="CDP15197"/>
    <property type="gene ID" value="GSCOC_T00042816001"/>
</dbReference>
<name>A0A068V3T9_COFCA</name>
<sequence length="72" mass="7976">MPPVYVSNFSLGFRTALSINTGPIPCAKTRKHLGVCLKEVQPNLSSLSHSCCWVLLFSRFGEWIPSCLPLNL</sequence>